<dbReference type="InterPro" id="IPR027372">
    <property type="entry name" value="Phytase-like_dom"/>
</dbReference>
<reference evidence="2" key="1">
    <citation type="journal article" date="2021" name="PeerJ">
        <title>Extensive microbial diversity within the chicken gut microbiome revealed by metagenomics and culture.</title>
        <authorList>
            <person name="Gilroy R."/>
            <person name="Ravi A."/>
            <person name="Getino M."/>
            <person name="Pursley I."/>
            <person name="Horton D.L."/>
            <person name="Alikhan N.F."/>
            <person name="Baker D."/>
            <person name="Gharbi K."/>
            <person name="Hall N."/>
            <person name="Watson M."/>
            <person name="Adriaenssens E.M."/>
            <person name="Foster-Nyarko E."/>
            <person name="Jarju S."/>
            <person name="Secka A."/>
            <person name="Antonio M."/>
            <person name="Oren A."/>
            <person name="Chaudhuri R.R."/>
            <person name="La Ragione R."/>
            <person name="Hildebrand F."/>
            <person name="Pallen M.J."/>
        </authorList>
    </citation>
    <scope>NUCLEOTIDE SEQUENCE</scope>
    <source>
        <strain evidence="2">ChiHecec3B27-8219</strain>
    </source>
</reference>
<feature type="domain" description="Phytase-like" evidence="1">
    <location>
        <begin position="42"/>
        <end position="315"/>
    </location>
</feature>
<sequence>MAIKGNRFRLLLLLAVCVLPLWSQEWKVVSEHSQRSFPHSVPAGNYSGIAPLGDGLYAVVDDKAKEDGFHVMRVAIDSLSGEILSVVHERFVGNGQPNRDSEGIVYLRDSERLWISGEADNQIREYALDAQPTGRTLPLPESYAHLSRLYGLESLAYDAISRTFYTVNESTLPADGARASSANGKANLLRIAAIPAGEGSPRELFYQMDAPAAHRTAAQYAMGVSELLVLPDQRLLVLEREAFVPKGKIGAFVACKLYVVDPRESTTSSRPLSKRLLCSWRTKLNLTARGWANYEGMCLGPRLADGSQVIILLSDSQARYAGVLKDWWKTLVIRKE</sequence>
<protein>
    <submittedName>
        <fullName evidence="2">Esterase-like activity of phytase family protein</fullName>
    </submittedName>
</protein>
<accession>A0A9D2FZ81</accession>
<organism evidence="2 3">
    <name type="scientific">Candidatus Prevotella avicola</name>
    <dbReference type="NCBI Taxonomy" id="2838738"/>
    <lineage>
        <taxon>Bacteria</taxon>
        <taxon>Pseudomonadati</taxon>
        <taxon>Bacteroidota</taxon>
        <taxon>Bacteroidia</taxon>
        <taxon>Bacteroidales</taxon>
        <taxon>Prevotellaceae</taxon>
        <taxon>Prevotella</taxon>
    </lineage>
</organism>
<evidence type="ECO:0000313" key="2">
    <source>
        <dbReference type="EMBL" id="HIZ69450.1"/>
    </source>
</evidence>
<evidence type="ECO:0000259" key="1">
    <source>
        <dbReference type="Pfam" id="PF13449"/>
    </source>
</evidence>
<gene>
    <name evidence="2" type="ORF">H9966_06165</name>
</gene>
<evidence type="ECO:0000313" key="3">
    <source>
        <dbReference type="Proteomes" id="UP000824055"/>
    </source>
</evidence>
<comment type="caution">
    <text evidence="2">The sequence shown here is derived from an EMBL/GenBank/DDBJ whole genome shotgun (WGS) entry which is preliminary data.</text>
</comment>
<reference evidence="2" key="2">
    <citation type="submission" date="2021-04" db="EMBL/GenBank/DDBJ databases">
        <authorList>
            <person name="Gilroy R."/>
        </authorList>
    </citation>
    <scope>NUCLEOTIDE SEQUENCE</scope>
    <source>
        <strain evidence="2">ChiHecec3B27-8219</strain>
    </source>
</reference>
<name>A0A9D2FZ81_9BACT</name>
<dbReference type="AlphaFoldDB" id="A0A9D2FZ81"/>
<dbReference type="Pfam" id="PF13449">
    <property type="entry name" value="Phytase-like"/>
    <property type="match status" value="1"/>
</dbReference>
<dbReference type="EMBL" id="DXBE01000047">
    <property type="protein sequence ID" value="HIZ69450.1"/>
    <property type="molecule type" value="Genomic_DNA"/>
</dbReference>
<dbReference type="Proteomes" id="UP000824055">
    <property type="component" value="Unassembled WGS sequence"/>
</dbReference>
<dbReference type="SUPFAM" id="SSF50956">
    <property type="entry name" value="Thermostable phytase (3-phytase)"/>
    <property type="match status" value="1"/>
</dbReference>
<proteinExistence type="predicted"/>